<evidence type="ECO:0000256" key="1">
    <source>
        <dbReference type="SAM" id="MobiDB-lite"/>
    </source>
</evidence>
<protein>
    <submittedName>
        <fullName evidence="2">Uncharacterized protein</fullName>
    </submittedName>
</protein>
<reference evidence="2" key="1">
    <citation type="submission" date="2022-12" db="EMBL/GenBank/DDBJ databases">
        <authorList>
            <person name="Alioto T."/>
            <person name="Alioto T."/>
            <person name="Gomez Garrido J."/>
        </authorList>
    </citation>
    <scope>NUCLEOTIDE SEQUENCE</scope>
</reference>
<sequence length="63" mass="7327">MAARLCRSRARREPIPPPSLSYQLTRKDLSRERDPLLEKSVKAEVGRPERRLMCWEPAHSLNA</sequence>
<organism evidence="2 3">
    <name type="scientific">Podarcis lilfordi</name>
    <name type="common">Lilford's wall lizard</name>
    <dbReference type="NCBI Taxonomy" id="74358"/>
    <lineage>
        <taxon>Eukaryota</taxon>
        <taxon>Metazoa</taxon>
        <taxon>Chordata</taxon>
        <taxon>Craniata</taxon>
        <taxon>Vertebrata</taxon>
        <taxon>Euteleostomi</taxon>
        <taxon>Lepidosauria</taxon>
        <taxon>Squamata</taxon>
        <taxon>Bifurcata</taxon>
        <taxon>Unidentata</taxon>
        <taxon>Episquamata</taxon>
        <taxon>Laterata</taxon>
        <taxon>Lacertibaenia</taxon>
        <taxon>Lacertidae</taxon>
        <taxon>Podarcis</taxon>
    </lineage>
</organism>
<dbReference type="AlphaFoldDB" id="A0AA35L9V4"/>
<keyword evidence="3" id="KW-1185">Reference proteome</keyword>
<gene>
    <name evidence="2" type="ORF">PODLI_1B003138</name>
</gene>
<proteinExistence type="predicted"/>
<evidence type="ECO:0000313" key="2">
    <source>
        <dbReference type="EMBL" id="CAI5792229.1"/>
    </source>
</evidence>
<dbReference type="EMBL" id="OX395139">
    <property type="protein sequence ID" value="CAI5792229.1"/>
    <property type="molecule type" value="Genomic_DNA"/>
</dbReference>
<dbReference type="Proteomes" id="UP001178461">
    <property type="component" value="Chromosome 14"/>
</dbReference>
<evidence type="ECO:0000313" key="3">
    <source>
        <dbReference type="Proteomes" id="UP001178461"/>
    </source>
</evidence>
<name>A0AA35L9V4_9SAUR</name>
<accession>A0AA35L9V4</accession>
<feature type="region of interest" description="Disordered" evidence="1">
    <location>
        <begin position="1"/>
        <end position="22"/>
    </location>
</feature>
<feature type="compositionally biased region" description="Basic residues" evidence="1">
    <location>
        <begin position="1"/>
        <end position="10"/>
    </location>
</feature>